<protein>
    <submittedName>
        <fullName evidence="1">Uncharacterized protein</fullName>
    </submittedName>
</protein>
<comment type="caution">
    <text evidence="1">The sequence shown here is derived from an EMBL/GenBank/DDBJ whole genome shotgun (WGS) entry which is preliminary data.</text>
</comment>
<organism evidence="1 2">
    <name type="scientific">Trichinella nativa</name>
    <dbReference type="NCBI Taxonomy" id="6335"/>
    <lineage>
        <taxon>Eukaryota</taxon>
        <taxon>Metazoa</taxon>
        <taxon>Ecdysozoa</taxon>
        <taxon>Nematoda</taxon>
        <taxon>Enoplea</taxon>
        <taxon>Dorylaimia</taxon>
        <taxon>Trichinellida</taxon>
        <taxon>Trichinellidae</taxon>
        <taxon>Trichinella</taxon>
    </lineage>
</organism>
<proteinExistence type="predicted"/>
<name>A0A0V1KIW2_9BILA</name>
<evidence type="ECO:0000313" key="2">
    <source>
        <dbReference type="Proteomes" id="UP000054721"/>
    </source>
</evidence>
<dbReference type="AlphaFoldDB" id="A0A0V1KIW2"/>
<keyword evidence="2" id="KW-1185">Reference proteome</keyword>
<sequence>MTADSIDLAQETLSLWDSGLKAGAGYEVFSHWELSFKKEVTEGYV</sequence>
<dbReference type="Proteomes" id="UP000054721">
    <property type="component" value="Unassembled WGS sequence"/>
</dbReference>
<dbReference type="EMBL" id="JYDW01001195">
    <property type="protein sequence ID" value="KRZ47195.1"/>
    <property type="molecule type" value="Genomic_DNA"/>
</dbReference>
<evidence type="ECO:0000313" key="1">
    <source>
        <dbReference type="EMBL" id="KRZ47195.1"/>
    </source>
</evidence>
<accession>A0A0V1KIW2</accession>
<reference evidence="1 2" key="1">
    <citation type="submission" date="2015-05" db="EMBL/GenBank/DDBJ databases">
        <title>Evolution of Trichinella species and genotypes.</title>
        <authorList>
            <person name="Korhonen P.K."/>
            <person name="Edoardo P."/>
            <person name="Giuseppe L.R."/>
            <person name="Gasser R.B."/>
        </authorList>
    </citation>
    <scope>NUCLEOTIDE SEQUENCE [LARGE SCALE GENOMIC DNA]</scope>
    <source>
        <strain evidence="1">ISS10</strain>
    </source>
</reference>
<gene>
    <name evidence="1" type="ORF">T02_11632</name>
</gene>